<dbReference type="Proteomes" id="UP001207742">
    <property type="component" value="Unassembled WGS sequence"/>
</dbReference>
<dbReference type="RefSeq" id="WP_264733148.1">
    <property type="nucleotide sequence ID" value="NZ_JAPDNR010000001.1"/>
</dbReference>
<evidence type="ECO:0000313" key="1">
    <source>
        <dbReference type="EMBL" id="MCW3486332.1"/>
    </source>
</evidence>
<organism evidence="1 2">
    <name type="scientific">Chitinophaga nivalis</name>
    <dbReference type="NCBI Taxonomy" id="2991709"/>
    <lineage>
        <taxon>Bacteria</taxon>
        <taxon>Pseudomonadati</taxon>
        <taxon>Bacteroidota</taxon>
        <taxon>Chitinophagia</taxon>
        <taxon>Chitinophagales</taxon>
        <taxon>Chitinophagaceae</taxon>
        <taxon>Chitinophaga</taxon>
    </lineage>
</organism>
<keyword evidence="2" id="KW-1185">Reference proteome</keyword>
<protein>
    <submittedName>
        <fullName evidence="1">Uncharacterized protein</fullName>
    </submittedName>
</protein>
<proteinExistence type="predicted"/>
<dbReference type="EMBL" id="JAPDNS010000002">
    <property type="protein sequence ID" value="MCW3486332.1"/>
    <property type="molecule type" value="Genomic_DNA"/>
</dbReference>
<sequence length="221" mass="24021">MPDLSSPTNWPMQGPAHSFFTQLFRLLPASCRALQEGLDSGLYTGYMVNAVQGGHHYIVLTDPAQTDRFLVNGLHFNLHPITVITKDGTDTLSLAVFQGIWTAFTTTRPITDFQDYRFDVSALEKTDFKMGATNPAEALVAGLKSAWLDFSQLHEIQAGGKYFYVIKDLGAGNSIAIDNAGQVFGIAPHAQPVYLHASVKDFTTAVNTGVVKPDAWLSANG</sequence>
<reference evidence="1 2" key="1">
    <citation type="submission" date="2022-10" db="EMBL/GenBank/DDBJ databases">
        <title>Chitinophaga nivalis PC15 sp. nov., isolated from Pyeongchang county, South Korea.</title>
        <authorList>
            <person name="Trinh H.N."/>
        </authorList>
    </citation>
    <scope>NUCLEOTIDE SEQUENCE [LARGE SCALE GENOMIC DNA]</scope>
    <source>
        <strain evidence="1 2">PC14</strain>
    </source>
</reference>
<gene>
    <name evidence="1" type="ORF">OL497_20690</name>
</gene>
<accession>A0ABT3IQT6</accession>
<evidence type="ECO:0000313" key="2">
    <source>
        <dbReference type="Proteomes" id="UP001207742"/>
    </source>
</evidence>
<comment type="caution">
    <text evidence="1">The sequence shown here is derived from an EMBL/GenBank/DDBJ whole genome shotgun (WGS) entry which is preliminary data.</text>
</comment>
<name>A0ABT3IQT6_9BACT</name>